<accession>A7SWX2</accession>
<evidence type="ECO:0000313" key="14">
    <source>
        <dbReference type="EMBL" id="EDO31792.1"/>
    </source>
</evidence>
<keyword evidence="3" id="KW-0949">S-adenosyl-L-methionine</keyword>
<dbReference type="AlphaFoldDB" id="A7SWX2"/>
<organism evidence="14 15">
    <name type="scientific">Nematostella vectensis</name>
    <name type="common">Starlet sea anemone</name>
    <dbReference type="NCBI Taxonomy" id="45351"/>
    <lineage>
        <taxon>Eukaryota</taxon>
        <taxon>Metazoa</taxon>
        <taxon>Cnidaria</taxon>
        <taxon>Anthozoa</taxon>
        <taxon>Hexacorallia</taxon>
        <taxon>Actiniaria</taxon>
        <taxon>Edwardsiidae</taxon>
        <taxon>Nematostella</taxon>
    </lineage>
</organism>
<sequence>MKTDEERVAFALRLPSVQENIIIKQTASTKSSSTAASLRNEGNTYFQKRQLGRALEVYTQSILVAPSTDLKVLSLAYANRSAVLFHMKEYELCLRDIEFAQKMKYPGEMVYKILDRKARSLKALCRIEESKKVFEEAIVSSKTSKLKRKDRESWVKQVEKQISECSNQTENLMKSVTHLEEARSGFSTPVQNYGLHEKFVSISKALDIKYTEEKGRHTIAARDINIGDVLLVEKPFASVLLQEQSKSHCHQCFVHILAPLPCSYCTTVRYCSEKCAKESWDAYHYAECMNLEHVYVAGKYGHLALRVVVKAGFQYLKASVKQFESEEKKCDPAELGCNPDGVYDPSDYRPIYHLVGHTHERTLNDLFVRTLNAIYLLRCLEGTEYYGDSTKLPSREDQAFIGGLLLRHLQSLPCNAHEISELQLSLKSVATSEAAEIGAGIYGTLSLFNHSCEPNVTRFFYGDKCVVRAFSSIPCRGEVVDNYGILSALTPRKQRQESLQSQYYFKCNCHACLEDSPLYSELIKQDVPQLKCANCRMALAGEILTDGKLVKCEKCGVPQSLEDKANLLRKSEVEYNEAMTKLLGEADVSSALPRLEGHLRVLEECVCMPWQGFNSTQELMKQGYNMLANCHLIE</sequence>
<evidence type="ECO:0000259" key="12">
    <source>
        <dbReference type="PROSITE" id="PS50280"/>
    </source>
</evidence>
<dbReference type="InParanoid" id="A7SWX2"/>
<dbReference type="OMA" id="HRYADAC"/>
<evidence type="ECO:0000256" key="10">
    <source>
        <dbReference type="PROSITE-ProRule" id="PRU00134"/>
    </source>
</evidence>
<comment type="function">
    <text evidence="7">Protein-lysine N-methyltransferase. Monomethylates PRMT5, modulating its transcriptional activity. May also act as a histone methyltransferase. Plays a critical role in cardiac development. Acts as a key epigenetic regulator of gene expression during cardiac development via its dual activities as a methyltransferase and negative regulator of HDAC1.</text>
</comment>
<feature type="domain" description="SET" evidence="12">
    <location>
        <begin position="204"/>
        <end position="484"/>
    </location>
</feature>
<name>A7SWX2_NEMVE</name>
<feature type="domain" description="MYND-type" evidence="13">
    <location>
        <begin position="249"/>
        <end position="288"/>
    </location>
</feature>
<dbReference type="EMBL" id="DS469871">
    <property type="protein sequence ID" value="EDO31792.1"/>
    <property type="molecule type" value="Genomic_DNA"/>
</dbReference>
<dbReference type="KEGG" id="nve:5502722"/>
<dbReference type="InterPro" id="IPR001214">
    <property type="entry name" value="SET_dom"/>
</dbReference>
<dbReference type="GO" id="GO:0005737">
    <property type="term" value="C:cytoplasm"/>
    <property type="evidence" value="ECO:0000318"/>
    <property type="project" value="GO_Central"/>
</dbReference>
<evidence type="ECO:0000256" key="6">
    <source>
        <dbReference type="ARBA" id="ARBA00022833"/>
    </source>
</evidence>
<keyword evidence="2" id="KW-0808">Transferase</keyword>
<dbReference type="STRING" id="45351.A7SWX2"/>
<dbReference type="GO" id="GO:0005634">
    <property type="term" value="C:nucleus"/>
    <property type="evidence" value="ECO:0000318"/>
    <property type="project" value="GO_Central"/>
</dbReference>
<evidence type="ECO:0000256" key="5">
    <source>
        <dbReference type="ARBA" id="ARBA00022771"/>
    </source>
</evidence>
<dbReference type="InterPro" id="IPR052097">
    <property type="entry name" value="SET-MYND_domain_protein"/>
</dbReference>
<dbReference type="HOGENOM" id="CLU_021727_1_0_1"/>
<evidence type="ECO:0000256" key="7">
    <source>
        <dbReference type="ARBA" id="ARBA00093423"/>
    </source>
</evidence>
<dbReference type="GO" id="GO:0008270">
    <property type="term" value="F:zinc ion binding"/>
    <property type="evidence" value="ECO:0007669"/>
    <property type="project" value="UniProtKB-KW"/>
</dbReference>
<evidence type="ECO:0000256" key="4">
    <source>
        <dbReference type="ARBA" id="ARBA00022723"/>
    </source>
</evidence>
<dbReference type="PANTHER" id="PTHR46165">
    <property type="entry name" value="SET AND MYND DOMAIN-CONTAINING PROTEIN 4"/>
    <property type="match status" value="1"/>
</dbReference>
<dbReference type="CDD" id="cd10536">
    <property type="entry name" value="SET_SMYD4"/>
    <property type="match status" value="1"/>
</dbReference>
<dbReference type="PROSITE" id="PS50865">
    <property type="entry name" value="ZF_MYND_2"/>
    <property type="match status" value="1"/>
</dbReference>
<dbReference type="PhylomeDB" id="A7SWX2"/>
<dbReference type="SUPFAM" id="SSF144232">
    <property type="entry name" value="HIT/MYND zinc finger-like"/>
    <property type="match status" value="1"/>
</dbReference>
<keyword evidence="11" id="KW-0802">TPR repeat</keyword>
<dbReference type="Proteomes" id="UP000001593">
    <property type="component" value="Unassembled WGS sequence"/>
</dbReference>
<dbReference type="SUPFAM" id="SSF48452">
    <property type="entry name" value="TPR-like"/>
    <property type="match status" value="1"/>
</dbReference>
<dbReference type="OrthoDB" id="5945798at2759"/>
<dbReference type="PANTHER" id="PTHR46165:SF7">
    <property type="entry name" value="SET AND MYND DOMAIN-CONTAINING PROTEIN 4"/>
    <property type="match status" value="1"/>
</dbReference>
<evidence type="ECO:0000313" key="15">
    <source>
        <dbReference type="Proteomes" id="UP000001593"/>
    </source>
</evidence>
<keyword evidence="6" id="KW-0862">Zinc</keyword>
<evidence type="ECO:0000256" key="2">
    <source>
        <dbReference type="ARBA" id="ARBA00022679"/>
    </source>
</evidence>
<reference evidence="14 15" key="1">
    <citation type="journal article" date="2007" name="Science">
        <title>Sea anemone genome reveals ancestral eumetazoan gene repertoire and genomic organization.</title>
        <authorList>
            <person name="Putnam N.H."/>
            <person name="Srivastava M."/>
            <person name="Hellsten U."/>
            <person name="Dirks B."/>
            <person name="Chapman J."/>
            <person name="Salamov A."/>
            <person name="Terry A."/>
            <person name="Shapiro H."/>
            <person name="Lindquist E."/>
            <person name="Kapitonov V.V."/>
            <person name="Jurka J."/>
            <person name="Genikhovich G."/>
            <person name="Grigoriev I.V."/>
            <person name="Lucas S.M."/>
            <person name="Steele R.E."/>
            <person name="Finnerty J.R."/>
            <person name="Technau U."/>
            <person name="Martindale M.Q."/>
            <person name="Rokhsar D.S."/>
        </authorList>
    </citation>
    <scope>NUCLEOTIDE SEQUENCE [LARGE SCALE GENOMIC DNA]</scope>
    <source>
        <strain evidence="15">CH2 X CH6</strain>
    </source>
</reference>
<dbReference type="PROSITE" id="PS50005">
    <property type="entry name" value="TPR"/>
    <property type="match status" value="1"/>
</dbReference>
<evidence type="ECO:0000256" key="3">
    <source>
        <dbReference type="ARBA" id="ARBA00022691"/>
    </source>
</evidence>
<dbReference type="GO" id="GO:0032259">
    <property type="term" value="P:methylation"/>
    <property type="evidence" value="ECO:0007669"/>
    <property type="project" value="UniProtKB-KW"/>
</dbReference>
<evidence type="ECO:0000256" key="9">
    <source>
        <dbReference type="ARBA" id="ARBA00093680"/>
    </source>
</evidence>
<evidence type="ECO:0000256" key="1">
    <source>
        <dbReference type="ARBA" id="ARBA00022603"/>
    </source>
</evidence>
<dbReference type="InterPro" id="IPR046341">
    <property type="entry name" value="SET_dom_sf"/>
</dbReference>
<dbReference type="Gene3D" id="1.10.220.160">
    <property type="match status" value="1"/>
</dbReference>
<feature type="repeat" description="TPR" evidence="11">
    <location>
        <begin position="35"/>
        <end position="68"/>
    </location>
</feature>
<dbReference type="Pfam" id="PF00856">
    <property type="entry name" value="SET"/>
    <property type="match status" value="1"/>
</dbReference>
<keyword evidence="1" id="KW-0489">Methyltransferase</keyword>
<keyword evidence="15" id="KW-1185">Reference proteome</keyword>
<dbReference type="SUPFAM" id="SSF82199">
    <property type="entry name" value="SET domain"/>
    <property type="match status" value="1"/>
</dbReference>
<keyword evidence="4" id="KW-0479">Metal-binding</keyword>
<dbReference type="GO" id="GO:0008168">
    <property type="term" value="F:methyltransferase activity"/>
    <property type="evidence" value="ECO:0007669"/>
    <property type="project" value="UniProtKB-KW"/>
</dbReference>
<dbReference type="SMART" id="SM00028">
    <property type="entry name" value="TPR"/>
    <property type="match status" value="3"/>
</dbReference>
<dbReference type="Gene3D" id="1.25.40.10">
    <property type="entry name" value="Tetratricopeptide repeat domain"/>
    <property type="match status" value="1"/>
</dbReference>
<dbReference type="GO" id="GO:0042826">
    <property type="term" value="F:histone deacetylase binding"/>
    <property type="evidence" value="ECO:0000318"/>
    <property type="project" value="GO_Central"/>
</dbReference>
<dbReference type="Pfam" id="PF01753">
    <property type="entry name" value="zf-MYND"/>
    <property type="match status" value="1"/>
</dbReference>
<dbReference type="Gene3D" id="2.170.270.10">
    <property type="entry name" value="SET domain"/>
    <property type="match status" value="1"/>
</dbReference>
<dbReference type="InterPro" id="IPR011990">
    <property type="entry name" value="TPR-like_helical_dom_sf"/>
</dbReference>
<evidence type="ECO:0000256" key="8">
    <source>
        <dbReference type="ARBA" id="ARBA00093635"/>
    </source>
</evidence>
<dbReference type="PROSITE" id="PS50280">
    <property type="entry name" value="SET"/>
    <property type="match status" value="1"/>
</dbReference>
<proteinExistence type="predicted"/>
<protein>
    <recommendedName>
        <fullName evidence="8">Protein-lysine N-methyltransferase SMYD4</fullName>
    </recommendedName>
    <alternativeName>
        <fullName evidence="9">SET and MYND domain-containing protein 4</fullName>
    </alternativeName>
</protein>
<evidence type="ECO:0000259" key="13">
    <source>
        <dbReference type="PROSITE" id="PS50865"/>
    </source>
</evidence>
<dbReference type="InterPro" id="IPR002893">
    <property type="entry name" value="Znf_MYND"/>
</dbReference>
<evidence type="ECO:0000256" key="11">
    <source>
        <dbReference type="PROSITE-ProRule" id="PRU00339"/>
    </source>
</evidence>
<keyword evidence="5 10" id="KW-0863">Zinc-finger</keyword>
<dbReference type="eggNOG" id="KOG2084">
    <property type="taxonomic scope" value="Eukaryota"/>
</dbReference>
<dbReference type="InterPro" id="IPR044421">
    <property type="entry name" value="SMYD4_SET"/>
</dbReference>
<dbReference type="Gene3D" id="6.10.140.2220">
    <property type="match status" value="1"/>
</dbReference>
<dbReference type="InterPro" id="IPR019734">
    <property type="entry name" value="TPR_rpt"/>
</dbReference>
<gene>
    <name evidence="14" type="ORF">NEMVEDRAFT_v1g135947</name>
</gene>